<dbReference type="SFLD" id="SFLDG01129">
    <property type="entry name" value="C1.5:_HAD__Beta-PGM__Phosphata"/>
    <property type="match status" value="1"/>
</dbReference>
<name>A0A521G0Y4_9BACT</name>
<dbReference type="Gene3D" id="3.40.50.1000">
    <property type="entry name" value="HAD superfamily/HAD-like"/>
    <property type="match status" value="1"/>
</dbReference>
<dbReference type="InterPro" id="IPR036412">
    <property type="entry name" value="HAD-like_sf"/>
</dbReference>
<keyword evidence="2" id="KW-1185">Reference proteome</keyword>
<dbReference type="InterPro" id="IPR023214">
    <property type="entry name" value="HAD_sf"/>
</dbReference>
<dbReference type="GO" id="GO:0005829">
    <property type="term" value="C:cytosol"/>
    <property type="evidence" value="ECO:0007669"/>
    <property type="project" value="TreeGrafter"/>
</dbReference>
<keyword evidence="1" id="KW-0378">Hydrolase</keyword>
<dbReference type="SUPFAM" id="SSF56784">
    <property type="entry name" value="HAD-like"/>
    <property type="match status" value="1"/>
</dbReference>
<dbReference type="PANTHER" id="PTHR43434:SF3">
    <property type="entry name" value="GMP_IMP NUCLEOTIDASE YRFG"/>
    <property type="match status" value="1"/>
</dbReference>
<evidence type="ECO:0000313" key="1">
    <source>
        <dbReference type="EMBL" id="TAA74694.1"/>
    </source>
</evidence>
<dbReference type="GO" id="GO:0008967">
    <property type="term" value="F:phosphoglycolate phosphatase activity"/>
    <property type="evidence" value="ECO:0007669"/>
    <property type="project" value="TreeGrafter"/>
</dbReference>
<comment type="caution">
    <text evidence="1">The sequence shown here is derived from an EMBL/GenBank/DDBJ whole genome shotgun (WGS) entry which is preliminary data.</text>
</comment>
<dbReference type="PRINTS" id="PR00413">
    <property type="entry name" value="HADHALOGNASE"/>
</dbReference>
<reference evidence="1" key="1">
    <citation type="submission" date="2017-07" db="EMBL/GenBank/DDBJ databases">
        <title>The cable genome - Insights into the physiology and evolution of filamentous bacteria capable of sulfide oxidation via long distance electron transfer.</title>
        <authorList>
            <person name="Thorup C."/>
            <person name="Bjerg J.T."/>
            <person name="Schreiber L."/>
            <person name="Nielsen L.P."/>
            <person name="Kjeldsen K.U."/>
            <person name="Boesen T."/>
            <person name="Boggild A."/>
            <person name="Meysman F."/>
            <person name="Geelhoed J."/>
            <person name="Schramm A."/>
        </authorList>
    </citation>
    <scope>NUCLEOTIDE SEQUENCE [LARGE SCALE GENOMIC DNA]</scope>
    <source>
        <strain evidence="1">GS</strain>
    </source>
</reference>
<dbReference type="PANTHER" id="PTHR43434">
    <property type="entry name" value="PHOSPHOGLYCOLATE PHOSPHATASE"/>
    <property type="match status" value="1"/>
</dbReference>
<dbReference type="Proteomes" id="UP000316238">
    <property type="component" value="Unassembled WGS sequence"/>
</dbReference>
<gene>
    <name evidence="1" type="ORF">CDV28_1197</name>
</gene>
<dbReference type="Pfam" id="PF00702">
    <property type="entry name" value="Hydrolase"/>
    <property type="match status" value="1"/>
</dbReference>
<dbReference type="GO" id="GO:0006281">
    <property type="term" value="P:DNA repair"/>
    <property type="evidence" value="ECO:0007669"/>
    <property type="project" value="TreeGrafter"/>
</dbReference>
<protein>
    <submittedName>
        <fullName evidence="1">Hydrolase of the HAD superfamily</fullName>
    </submittedName>
</protein>
<dbReference type="AlphaFoldDB" id="A0A521G0Y4"/>
<dbReference type="NCBIfam" id="TIGR01509">
    <property type="entry name" value="HAD-SF-IA-v3"/>
    <property type="match status" value="1"/>
</dbReference>
<proteinExistence type="predicted"/>
<dbReference type="EMBL" id="NQJD01000019">
    <property type="protein sequence ID" value="TAA74694.1"/>
    <property type="molecule type" value="Genomic_DNA"/>
</dbReference>
<evidence type="ECO:0000313" key="2">
    <source>
        <dbReference type="Proteomes" id="UP000316238"/>
    </source>
</evidence>
<dbReference type="InterPro" id="IPR050155">
    <property type="entry name" value="HAD-like_hydrolase_sf"/>
</dbReference>
<dbReference type="InterPro" id="IPR006439">
    <property type="entry name" value="HAD-SF_hydro_IA"/>
</dbReference>
<organism evidence="1 2">
    <name type="scientific">Candidatus Electronema aureum</name>
    <dbReference type="NCBI Taxonomy" id="2005002"/>
    <lineage>
        <taxon>Bacteria</taxon>
        <taxon>Pseudomonadati</taxon>
        <taxon>Thermodesulfobacteriota</taxon>
        <taxon>Desulfobulbia</taxon>
        <taxon>Desulfobulbales</taxon>
        <taxon>Desulfobulbaceae</taxon>
        <taxon>Candidatus Electronema</taxon>
    </lineage>
</organism>
<sequence>MHSSIKISAHVPWDAIDTVMLDMDGTLLDKHFDDYFWEVYLPEHYSLVHDISVEEAAIELMERYRQAENSLQWSDIEHWSRELNLDIPELKMRIDHLIDVHPHVPEFLAFCRKLGKKLYLVTNAHPRTLAIKLDKADIGAYFDRLICADEVGFAKEEPQFWHQLQELLQFDPARSLLADDTQKVLRTAEKHGIGCLIHIARPSSRRPVSYSAHYPSIDSFNELIAESNV</sequence>
<dbReference type="CDD" id="cd01427">
    <property type="entry name" value="HAD_like"/>
    <property type="match status" value="1"/>
</dbReference>
<dbReference type="SFLD" id="SFLDS00003">
    <property type="entry name" value="Haloacid_Dehalogenase"/>
    <property type="match status" value="1"/>
</dbReference>
<accession>A0A521G0Y4</accession>